<dbReference type="Proteomes" id="UP000326241">
    <property type="component" value="Unassembled WGS sequence"/>
</dbReference>
<proteinExistence type="predicted"/>
<dbReference type="Pfam" id="PF12911">
    <property type="entry name" value="OppC_N"/>
    <property type="match status" value="1"/>
</dbReference>
<evidence type="ECO:0000259" key="1">
    <source>
        <dbReference type="Pfam" id="PF12911"/>
    </source>
</evidence>
<dbReference type="GO" id="GO:0042884">
    <property type="term" value="P:microcin transport"/>
    <property type="evidence" value="ECO:0007669"/>
    <property type="project" value="TreeGrafter"/>
</dbReference>
<gene>
    <name evidence="2" type="primary">yejE_1</name>
    <name evidence="2" type="ORF">PS624_01555</name>
</gene>
<reference evidence="2 3" key="1">
    <citation type="submission" date="2019-09" db="EMBL/GenBank/DDBJ databases">
        <authorList>
            <person name="Chandra G."/>
            <person name="Truman W A."/>
        </authorList>
    </citation>
    <scope>NUCLEOTIDE SEQUENCE [LARGE SCALE GENOMIC DNA]</scope>
    <source>
        <strain evidence="2">PS624</strain>
    </source>
</reference>
<accession>A0A5E6RBN0</accession>
<dbReference type="InterPro" id="IPR025966">
    <property type="entry name" value="OppC_N"/>
</dbReference>
<evidence type="ECO:0000313" key="3">
    <source>
        <dbReference type="Proteomes" id="UP000326241"/>
    </source>
</evidence>
<organism evidence="2 3">
    <name type="scientific">Pseudomonas fluorescens</name>
    <dbReference type="NCBI Taxonomy" id="294"/>
    <lineage>
        <taxon>Bacteria</taxon>
        <taxon>Pseudomonadati</taxon>
        <taxon>Pseudomonadota</taxon>
        <taxon>Gammaproteobacteria</taxon>
        <taxon>Pseudomonadales</taxon>
        <taxon>Pseudomonadaceae</taxon>
        <taxon>Pseudomonas</taxon>
    </lineage>
</organism>
<name>A0A5E6RBN0_PSEFL</name>
<feature type="domain" description="Oligopeptide transport permease C-like N-terminal" evidence="1">
    <location>
        <begin position="9"/>
        <end position="45"/>
    </location>
</feature>
<evidence type="ECO:0000313" key="2">
    <source>
        <dbReference type="EMBL" id="VVM66057.1"/>
    </source>
</evidence>
<dbReference type="GO" id="GO:0005886">
    <property type="term" value="C:plasma membrane"/>
    <property type="evidence" value="ECO:0007669"/>
    <property type="project" value="UniProtKB-SubCell"/>
</dbReference>
<dbReference type="EMBL" id="CABVGZ010000012">
    <property type="protein sequence ID" value="VVM66057.1"/>
    <property type="molecule type" value="Genomic_DNA"/>
</dbReference>
<sequence length="76" mass="8932">MLTLSPIGQRRWARFKAHRRGWWSLWLFLALFGLSLGGELVANDKPLLVTYQGDWYFPAFKRYTEQAFGGQLPFRP</sequence>
<protein>
    <submittedName>
        <fullName evidence="2">Inner membrane ABC transporter permease protein YejE</fullName>
    </submittedName>
</protein>
<dbReference type="AlphaFoldDB" id="A0A5E6RBN0"/>
<dbReference type="PANTHER" id="PTHR30325:SF0">
    <property type="entry name" value="INNER MEMBRANE ABC TRANSPORTER PERMEASE PROTEIN YEJE"/>
    <property type="match status" value="1"/>
</dbReference>
<dbReference type="PANTHER" id="PTHR30325">
    <property type="entry name" value="MEMBRANE COMPONENT OF ABC TRANSPORTER"/>
    <property type="match status" value="1"/>
</dbReference>